<feature type="domain" description="DNA-PKcs N-terminal" evidence="1">
    <location>
        <begin position="48"/>
        <end position="128"/>
    </location>
</feature>
<comment type="caution">
    <text evidence="2">The sequence shown here is derived from an EMBL/GenBank/DDBJ whole genome shotgun (WGS) entry which is preliminary data.</text>
</comment>
<evidence type="ECO:0000313" key="3">
    <source>
        <dbReference type="Proteomes" id="UP001642483"/>
    </source>
</evidence>
<sequence>MVYICKIADPVMAAALSVHIPTQKDHFSCPDILPSSDLNNSAPDGVGLYSSLLFQSKDDILTVLVKHISNSQYKAVRESILSFLAGFVPRVEDQIYQYAVSIQKCCMNIFQRDKYSRNKEKALQIIIHDDLGMVRLPANWCDFSSPFTNEEWQTL</sequence>
<proteinExistence type="predicted"/>
<evidence type="ECO:0000313" key="2">
    <source>
        <dbReference type="EMBL" id="CAK8685320.1"/>
    </source>
</evidence>
<dbReference type="EMBL" id="CAWYQH010000099">
    <property type="protein sequence ID" value="CAK8685320.1"/>
    <property type="molecule type" value="Genomic_DNA"/>
</dbReference>
<gene>
    <name evidence="2" type="ORF">CVLEPA_LOCUS16454</name>
</gene>
<accession>A0ABP0G5F2</accession>
<organism evidence="2 3">
    <name type="scientific">Clavelina lepadiformis</name>
    <name type="common">Light-bulb sea squirt</name>
    <name type="synonym">Ascidia lepadiformis</name>
    <dbReference type="NCBI Taxonomy" id="159417"/>
    <lineage>
        <taxon>Eukaryota</taxon>
        <taxon>Metazoa</taxon>
        <taxon>Chordata</taxon>
        <taxon>Tunicata</taxon>
        <taxon>Ascidiacea</taxon>
        <taxon>Aplousobranchia</taxon>
        <taxon>Clavelinidae</taxon>
        <taxon>Clavelina</taxon>
    </lineage>
</organism>
<evidence type="ECO:0000259" key="1">
    <source>
        <dbReference type="Pfam" id="PF20500"/>
    </source>
</evidence>
<protein>
    <recommendedName>
        <fullName evidence="1">DNA-PKcs N-terminal domain-containing protein</fullName>
    </recommendedName>
</protein>
<reference evidence="2 3" key="1">
    <citation type="submission" date="2024-02" db="EMBL/GenBank/DDBJ databases">
        <authorList>
            <person name="Daric V."/>
            <person name="Darras S."/>
        </authorList>
    </citation>
    <scope>NUCLEOTIDE SEQUENCE [LARGE SCALE GENOMIC DNA]</scope>
</reference>
<dbReference type="Proteomes" id="UP001642483">
    <property type="component" value="Unassembled WGS sequence"/>
</dbReference>
<keyword evidence="3" id="KW-1185">Reference proteome</keyword>
<dbReference type="InterPro" id="IPR046804">
    <property type="entry name" value="DNA-PKcs_N"/>
</dbReference>
<name>A0ABP0G5F2_CLALP</name>
<dbReference type="Pfam" id="PF20500">
    <property type="entry name" value="DNA-PKcs_N"/>
    <property type="match status" value="1"/>
</dbReference>